<dbReference type="GO" id="GO:0005840">
    <property type="term" value="C:ribosome"/>
    <property type="evidence" value="ECO:0007669"/>
    <property type="project" value="UniProtKB-KW"/>
</dbReference>
<dbReference type="InterPro" id="IPR016181">
    <property type="entry name" value="Acyl_CoA_acyltransferase"/>
</dbReference>
<proteinExistence type="predicted"/>
<gene>
    <name evidence="2" type="ORF">COO91_03812</name>
</gene>
<keyword evidence="2" id="KW-0687">Ribonucleoprotein</keyword>
<evidence type="ECO:0000313" key="3">
    <source>
        <dbReference type="Proteomes" id="UP000232003"/>
    </source>
</evidence>
<feature type="domain" description="N-acetyltransferase" evidence="1">
    <location>
        <begin position="49"/>
        <end position="206"/>
    </location>
</feature>
<evidence type="ECO:0000313" key="2">
    <source>
        <dbReference type="EMBL" id="AUB37860.1"/>
    </source>
</evidence>
<evidence type="ECO:0000259" key="1">
    <source>
        <dbReference type="PROSITE" id="PS51186"/>
    </source>
</evidence>
<dbReference type="InterPro" id="IPR000182">
    <property type="entry name" value="GNAT_dom"/>
</dbReference>
<dbReference type="KEGG" id="nfl:COO91_03812"/>
<organism evidence="2 3">
    <name type="scientific">Nostoc flagelliforme CCNUN1</name>
    <dbReference type="NCBI Taxonomy" id="2038116"/>
    <lineage>
        <taxon>Bacteria</taxon>
        <taxon>Bacillati</taxon>
        <taxon>Cyanobacteriota</taxon>
        <taxon>Cyanophyceae</taxon>
        <taxon>Nostocales</taxon>
        <taxon>Nostocaceae</taxon>
        <taxon>Nostoc</taxon>
    </lineage>
</organism>
<dbReference type="GO" id="GO:0008999">
    <property type="term" value="F:protein-N-terminal-alanine acetyltransferase activity"/>
    <property type="evidence" value="ECO:0007669"/>
    <property type="project" value="TreeGrafter"/>
</dbReference>
<dbReference type="Gene3D" id="3.40.630.30">
    <property type="match status" value="1"/>
</dbReference>
<protein>
    <submittedName>
        <fullName evidence="2">Ribosomal protein S18 acetylase RimI and related acetyltransferases</fullName>
    </submittedName>
</protein>
<dbReference type="PROSITE" id="PS51186">
    <property type="entry name" value="GNAT"/>
    <property type="match status" value="1"/>
</dbReference>
<dbReference type="AlphaFoldDB" id="A0A2K8SR84"/>
<keyword evidence="2" id="KW-0808">Transferase</keyword>
<keyword evidence="3" id="KW-1185">Reference proteome</keyword>
<dbReference type="EMBL" id="CP024785">
    <property type="protein sequence ID" value="AUB37860.1"/>
    <property type="molecule type" value="Genomic_DNA"/>
</dbReference>
<sequence>MTSRGGRGKINRPVAKLFYGKIIPFDFNCSTQMRIEPYDPCQLDAVIGLSLRAWTPVFDSIQKAIDLDVYRELYPADWRVSQQKAVEGVCAAEDTKVWVAIVEDPPFLRNAPRTAIDSGSTVGFVAVKLHSEGSLGEIYMIAVDPDYQRQGIGTALVEFALDWMKVAGMSLAMVETGGDPGHAPARCTYEKLGFGLLPIARYFKKL</sequence>
<dbReference type="Proteomes" id="UP000232003">
    <property type="component" value="Chromosome"/>
</dbReference>
<dbReference type="CDD" id="cd04301">
    <property type="entry name" value="NAT_SF"/>
    <property type="match status" value="1"/>
</dbReference>
<accession>A0A2K8SR84</accession>
<dbReference type="PANTHER" id="PTHR43617:SF20">
    <property type="entry name" value="N-ALPHA-ACETYLTRANSFERASE RIMI"/>
    <property type="match status" value="1"/>
</dbReference>
<reference evidence="2 3" key="1">
    <citation type="submission" date="2017-11" db="EMBL/GenBank/DDBJ databases">
        <title>Complete genome of a free-living desiccation-tolerant cyanobacterium and its photosynthetic adaptation to extreme terrestrial habitat.</title>
        <authorList>
            <person name="Shang J."/>
        </authorList>
    </citation>
    <scope>NUCLEOTIDE SEQUENCE [LARGE SCALE GENOMIC DNA]</scope>
    <source>
        <strain evidence="2 3">CCNUN1</strain>
    </source>
</reference>
<dbReference type="PANTHER" id="PTHR43617">
    <property type="entry name" value="L-AMINO ACID N-ACETYLTRANSFERASE"/>
    <property type="match status" value="1"/>
</dbReference>
<dbReference type="Pfam" id="PF00583">
    <property type="entry name" value="Acetyltransf_1"/>
    <property type="match status" value="1"/>
</dbReference>
<dbReference type="InterPro" id="IPR050276">
    <property type="entry name" value="MshD_Acetyltransferase"/>
</dbReference>
<dbReference type="SUPFAM" id="SSF55729">
    <property type="entry name" value="Acyl-CoA N-acyltransferases (Nat)"/>
    <property type="match status" value="1"/>
</dbReference>
<name>A0A2K8SR84_9NOSO</name>
<keyword evidence="2" id="KW-0689">Ribosomal protein</keyword>